<feature type="domain" description="ABC transporter" evidence="2">
    <location>
        <begin position="32"/>
        <end position="73"/>
    </location>
</feature>
<dbReference type="EMBL" id="UINC01077552">
    <property type="protein sequence ID" value="SVC17774.1"/>
    <property type="molecule type" value="Genomic_DNA"/>
</dbReference>
<dbReference type="GO" id="GO:0016887">
    <property type="term" value="F:ATP hydrolysis activity"/>
    <property type="evidence" value="ECO:0007669"/>
    <property type="project" value="InterPro"/>
</dbReference>
<dbReference type="SUPFAM" id="SSF52540">
    <property type="entry name" value="P-loop containing nucleoside triphosphate hydrolases"/>
    <property type="match status" value="1"/>
</dbReference>
<dbReference type="InterPro" id="IPR003439">
    <property type="entry name" value="ABC_transporter-like_ATP-bd"/>
</dbReference>
<evidence type="ECO:0000256" key="1">
    <source>
        <dbReference type="ARBA" id="ARBA00022448"/>
    </source>
</evidence>
<dbReference type="Pfam" id="PF00005">
    <property type="entry name" value="ABC_tran"/>
    <property type="match status" value="1"/>
</dbReference>
<dbReference type="PANTHER" id="PTHR42788">
    <property type="entry name" value="TAURINE IMPORT ATP-BINDING PROTEIN-RELATED"/>
    <property type="match status" value="1"/>
</dbReference>
<dbReference type="InterPro" id="IPR027417">
    <property type="entry name" value="P-loop_NTPase"/>
</dbReference>
<dbReference type="PANTHER" id="PTHR42788:SF13">
    <property type="entry name" value="ALIPHATIC SULFONATES IMPORT ATP-BINDING PROTEIN SSUB"/>
    <property type="match status" value="1"/>
</dbReference>
<keyword evidence="1" id="KW-0813">Transport</keyword>
<gene>
    <name evidence="3" type="ORF">METZ01_LOCUS270628</name>
</gene>
<dbReference type="Gene3D" id="3.40.50.300">
    <property type="entry name" value="P-loop containing nucleotide triphosphate hydrolases"/>
    <property type="match status" value="1"/>
</dbReference>
<feature type="non-terminal residue" evidence="3">
    <location>
        <position position="76"/>
    </location>
</feature>
<dbReference type="InterPro" id="IPR050166">
    <property type="entry name" value="ABC_transporter_ATP-bind"/>
</dbReference>
<reference evidence="3" key="1">
    <citation type="submission" date="2018-05" db="EMBL/GenBank/DDBJ databases">
        <authorList>
            <person name="Lanie J.A."/>
            <person name="Ng W.-L."/>
            <person name="Kazmierczak K.M."/>
            <person name="Andrzejewski T.M."/>
            <person name="Davidsen T.M."/>
            <person name="Wayne K.J."/>
            <person name="Tettelin H."/>
            <person name="Glass J.I."/>
            <person name="Rusch D."/>
            <person name="Podicherti R."/>
            <person name="Tsui H.-C.T."/>
            <person name="Winkler M.E."/>
        </authorList>
    </citation>
    <scope>NUCLEOTIDE SEQUENCE</scope>
</reference>
<dbReference type="AlphaFoldDB" id="A0A382JYZ1"/>
<evidence type="ECO:0000259" key="2">
    <source>
        <dbReference type="Pfam" id="PF00005"/>
    </source>
</evidence>
<name>A0A382JYZ1_9ZZZZ</name>
<dbReference type="GO" id="GO:0005524">
    <property type="term" value="F:ATP binding"/>
    <property type="evidence" value="ECO:0007669"/>
    <property type="project" value="InterPro"/>
</dbReference>
<organism evidence="3">
    <name type="scientific">marine metagenome</name>
    <dbReference type="NCBI Taxonomy" id="408172"/>
    <lineage>
        <taxon>unclassified sequences</taxon>
        <taxon>metagenomes</taxon>
        <taxon>ecological metagenomes</taxon>
    </lineage>
</organism>
<proteinExistence type="predicted"/>
<evidence type="ECO:0000313" key="3">
    <source>
        <dbReference type="EMBL" id="SVC17774.1"/>
    </source>
</evidence>
<sequence>MTDVSQPTAPRNDAVEARNITRQYVKGTFTALDDITVMLHENEIISFIGPSGCGKTTMLRLIAGLELPTRGRLSTF</sequence>
<accession>A0A382JYZ1</accession>
<protein>
    <recommendedName>
        <fullName evidence="2">ABC transporter domain-containing protein</fullName>
    </recommendedName>
</protein>